<proteinExistence type="predicted"/>
<organism evidence="1 2">
    <name type="scientific">Scophthalmus maximus</name>
    <name type="common">Turbot</name>
    <name type="synonym">Psetta maxima</name>
    <dbReference type="NCBI Taxonomy" id="52904"/>
    <lineage>
        <taxon>Eukaryota</taxon>
        <taxon>Metazoa</taxon>
        <taxon>Chordata</taxon>
        <taxon>Craniata</taxon>
        <taxon>Vertebrata</taxon>
        <taxon>Euteleostomi</taxon>
        <taxon>Actinopterygii</taxon>
        <taxon>Neopterygii</taxon>
        <taxon>Teleostei</taxon>
        <taxon>Neoteleostei</taxon>
        <taxon>Acanthomorphata</taxon>
        <taxon>Carangaria</taxon>
        <taxon>Pleuronectiformes</taxon>
        <taxon>Pleuronectoidei</taxon>
        <taxon>Scophthalmidae</taxon>
        <taxon>Scophthalmus</taxon>
    </lineage>
</organism>
<evidence type="ECO:0000313" key="2">
    <source>
        <dbReference type="Proteomes" id="UP000438429"/>
    </source>
</evidence>
<dbReference type="AlphaFoldDB" id="A0A6A4TLS8"/>
<gene>
    <name evidence="1" type="ORF">F2P81_002328</name>
</gene>
<name>A0A6A4TLS8_SCOMX</name>
<comment type="caution">
    <text evidence="1">The sequence shown here is derived from an EMBL/GenBank/DDBJ whole genome shotgun (WGS) entry which is preliminary data.</text>
</comment>
<sequence length="165" mass="18632">MDKRHHDHHHQQQQQVTCSIKSESDLAYLTVVHSRVYLSRLVFIGHYRIMSSKYKATAWLSVKRIATGIALIAAHNECTGICLGDINAAADKTVFRVNAAMLYYTTLLVHYIKILTTAATSLAQDRMEQTVSAGSLLISYDYSDQQRYYGTCNNTHSNVLNLIIH</sequence>
<dbReference type="EMBL" id="VEVO01000002">
    <property type="protein sequence ID" value="KAF0045799.1"/>
    <property type="molecule type" value="Genomic_DNA"/>
</dbReference>
<protein>
    <submittedName>
        <fullName evidence="1">Uncharacterized protein</fullName>
    </submittedName>
</protein>
<dbReference type="Proteomes" id="UP000438429">
    <property type="component" value="Unassembled WGS sequence"/>
</dbReference>
<evidence type="ECO:0000313" key="1">
    <source>
        <dbReference type="EMBL" id="KAF0045799.1"/>
    </source>
</evidence>
<accession>A0A6A4TLS8</accession>
<reference evidence="1 2" key="1">
    <citation type="submission" date="2019-06" db="EMBL/GenBank/DDBJ databases">
        <title>Draft genomes of female and male turbot (Scophthalmus maximus).</title>
        <authorList>
            <person name="Xu H."/>
            <person name="Xu X.-W."/>
            <person name="Shao C."/>
            <person name="Chen S."/>
        </authorList>
    </citation>
    <scope>NUCLEOTIDE SEQUENCE [LARGE SCALE GENOMIC DNA]</scope>
    <source>
        <strain evidence="1">Ysfricsl-2016a</strain>
        <tissue evidence="1">Blood</tissue>
    </source>
</reference>